<proteinExistence type="predicted"/>
<protein>
    <submittedName>
        <fullName evidence="1">CIC11C00000002287</fullName>
    </submittedName>
</protein>
<gene>
    <name evidence="1" type="ORF">SAMEA4029010_CIC11G00000002287</name>
</gene>
<name>A0A1L0BYI4_9ASCO</name>
<reference evidence="1 2" key="1">
    <citation type="submission" date="2016-10" db="EMBL/GenBank/DDBJ databases">
        <authorList>
            <person name="de Groot N.N."/>
        </authorList>
    </citation>
    <scope>NUCLEOTIDE SEQUENCE [LARGE SCALE GENOMIC DNA]</scope>
    <source>
        <strain evidence="1 2">CBS 141442</strain>
    </source>
</reference>
<dbReference type="Proteomes" id="UP000182334">
    <property type="component" value="Chromosome V"/>
</dbReference>
<sequence>MSWNTAKKRFQKDLDRYPELIREVLVKRSNRFNLPTFESTKYVPKHERKTKMEDVGLASGDMVYIAEGEHKGKITSVLQYSQESDSVILTDVLSKRIIPKAWWIQNQTSHVMEYPDNIPREYVKLAAKDRDDTGKISYVVADEVVYKEKYYDDRYKKWLPKRFVKHHETIEIPWPKPPTEIEDDRNSTTADAVFTKTYEDQTVAKSPLPQGVLAELRNPYSSYKKKTLTEVQARKLTAPKMPLSTEQKIYLAKKAQEPEKKLEPLSDEVKDFIGTKIAQHLAKIENPALLTHLEALSKAKVPDFEKTMKKLSENEK</sequence>
<evidence type="ECO:0000313" key="2">
    <source>
        <dbReference type="Proteomes" id="UP000182334"/>
    </source>
</evidence>
<dbReference type="AlphaFoldDB" id="A0A1L0BYI4"/>
<dbReference type="Pfam" id="PF22682">
    <property type="entry name" value="Ribosomal_uL24m-like"/>
    <property type="match status" value="1"/>
</dbReference>
<evidence type="ECO:0000313" key="1">
    <source>
        <dbReference type="EMBL" id="SGZ56315.1"/>
    </source>
</evidence>
<organism evidence="1 2">
    <name type="scientific">Sungouiella intermedia</name>
    <dbReference type="NCBI Taxonomy" id="45354"/>
    <lineage>
        <taxon>Eukaryota</taxon>
        <taxon>Fungi</taxon>
        <taxon>Dikarya</taxon>
        <taxon>Ascomycota</taxon>
        <taxon>Saccharomycotina</taxon>
        <taxon>Pichiomycetes</taxon>
        <taxon>Metschnikowiaceae</taxon>
        <taxon>Sungouiella</taxon>
    </lineage>
</organism>
<dbReference type="EMBL" id="LT635760">
    <property type="protein sequence ID" value="SGZ56315.1"/>
    <property type="molecule type" value="Genomic_DNA"/>
</dbReference>
<dbReference type="Gene3D" id="2.30.30.30">
    <property type="match status" value="1"/>
</dbReference>
<dbReference type="STRING" id="45354.A0A1L0BYI4"/>
<dbReference type="SUPFAM" id="SSF50104">
    <property type="entry name" value="Translation proteins SH3-like domain"/>
    <property type="match status" value="1"/>
</dbReference>
<dbReference type="InterPro" id="IPR014722">
    <property type="entry name" value="Rib_uL2_dom2"/>
</dbReference>
<keyword evidence="2" id="KW-1185">Reference proteome</keyword>
<dbReference type="OrthoDB" id="359154at2759"/>
<dbReference type="InterPro" id="IPR008991">
    <property type="entry name" value="Translation_prot_SH3-like_sf"/>
</dbReference>
<accession>A0A1L0BYI4</accession>